<dbReference type="CDD" id="cd00118">
    <property type="entry name" value="LysM"/>
    <property type="match status" value="4"/>
</dbReference>
<evidence type="ECO:0000313" key="4">
    <source>
        <dbReference type="Proteomes" id="UP001501333"/>
    </source>
</evidence>
<dbReference type="InterPro" id="IPR018392">
    <property type="entry name" value="LysM"/>
</dbReference>
<protein>
    <submittedName>
        <fullName evidence="3">LysM peptidoglycan-binding domain-containing protein</fullName>
    </submittedName>
</protein>
<dbReference type="Pfam" id="PF01476">
    <property type="entry name" value="LysM"/>
    <property type="match status" value="4"/>
</dbReference>
<dbReference type="PROSITE" id="PS51782">
    <property type="entry name" value="LYSM"/>
    <property type="match status" value="3"/>
</dbReference>
<gene>
    <name evidence="3" type="ORF">GCM10022250_10030</name>
</gene>
<evidence type="ECO:0000313" key="3">
    <source>
        <dbReference type="EMBL" id="GAA4124844.1"/>
    </source>
</evidence>
<dbReference type="EMBL" id="BAABAO010000003">
    <property type="protein sequence ID" value="GAA4124844.1"/>
    <property type="molecule type" value="Genomic_DNA"/>
</dbReference>
<reference evidence="4" key="1">
    <citation type="journal article" date="2019" name="Int. J. Syst. Evol. Microbiol.">
        <title>The Global Catalogue of Microorganisms (GCM) 10K type strain sequencing project: providing services to taxonomists for standard genome sequencing and annotation.</title>
        <authorList>
            <consortium name="The Broad Institute Genomics Platform"/>
            <consortium name="The Broad Institute Genome Sequencing Center for Infectious Disease"/>
            <person name="Wu L."/>
            <person name="Ma J."/>
        </authorList>
    </citation>
    <scope>NUCLEOTIDE SEQUENCE [LARGE SCALE GENOMIC DNA]</scope>
    <source>
        <strain evidence="4">JCM 17386</strain>
    </source>
</reference>
<dbReference type="SMART" id="SM00257">
    <property type="entry name" value="LysM"/>
    <property type="match status" value="4"/>
</dbReference>
<keyword evidence="4" id="KW-1185">Reference proteome</keyword>
<dbReference type="InterPro" id="IPR028082">
    <property type="entry name" value="Peripla_BP_I"/>
</dbReference>
<dbReference type="RefSeq" id="WP_229352492.1">
    <property type="nucleotide sequence ID" value="NZ_BAABAO010000003.1"/>
</dbReference>
<dbReference type="Gene3D" id="3.10.350.10">
    <property type="entry name" value="LysM domain"/>
    <property type="match status" value="4"/>
</dbReference>
<dbReference type="SUPFAM" id="SSF53822">
    <property type="entry name" value="Periplasmic binding protein-like I"/>
    <property type="match status" value="1"/>
</dbReference>
<dbReference type="SUPFAM" id="SSF54106">
    <property type="entry name" value="LysM domain"/>
    <property type="match status" value="4"/>
</dbReference>
<accession>A0ABP7XS18</accession>
<keyword evidence="1" id="KW-0732">Signal</keyword>
<name>A0ABP7XS18_9FLAO</name>
<dbReference type="PANTHER" id="PTHR33734">
    <property type="entry name" value="LYSM DOMAIN-CONTAINING GPI-ANCHORED PROTEIN 2"/>
    <property type="match status" value="1"/>
</dbReference>
<feature type="domain" description="LysM" evidence="2">
    <location>
        <begin position="165"/>
        <end position="208"/>
    </location>
</feature>
<dbReference type="PANTHER" id="PTHR33734:SF22">
    <property type="entry name" value="MEMBRANE-BOUND LYTIC MUREIN TRANSGLYCOSYLASE D"/>
    <property type="match status" value="1"/>
</dbReference>
<feature type="domain" description="LysM" evidence="2">
    <location>
        <begin position="25"/>
        <end position="68"/>
    </location>
</feature>
<sequence length="697" mass="77268">MKYYLTLLSLVFFMTSNAFSQEKVVKYKVSSGETINQIAQKFKVTPYDIYQLNPDARTGISPNSVLLIPTKNADAKKEETKKEEAVKPKTVVASGKEIIHEVQPKETFYSIEKKYGISDEALKAANPFLEKTGVQIGQKLVIPAKGSAPKASSKPVKEKGAEKYVYHDVQPKETKFGIAKQYDMSVAELEKRNPDIVANLPVGYRLTIKGTAPKTENIPSEVAKAAESKKPAETSKKAVSYMDYQVKPKETFYSLGRVFHLSQDELVALNPSLSEGVKEGMVLKVPTGYVAPAPIIAAQVPTEKPADSSVSKSVETTAGGIKIVDKVKSTDNSNAEIVELSKKRGANERKKVVLLLPFNMSKIQSDTTGTGNRIKNDKFLNMTLDFYAGAMMAIDSAKTLKLPIDVAIYDSQETKTTSNVSGLISKLQDADAIVGPFYQNNAEATANTLRMYNVPVISPLSKDIANPIENLYQSIPANDVIRNTMFDYMRSKNGNIVAVVDKKKESVINYIKQNQRGVTFASLTETGGLDVANLKSLLIPNRMNYVVMETGNTAMIKATIKAMIDSQKTCQVQLVILEPNSTLDTDEISFDNLVKLKLMYPSVTRESDEQSVLIFEKQYRLKNKANPTTYATRGFDVTFDTMMRLVQGKTFQETADMMTTQQVDNKFQYYRKEDGGHANKGVYILYYDSDLTLKVAN</sequence>
<dbReference type="Gene3D" id="3.40.50.2300">
    <property type="match status" value="1"/>
</dbReference>
<comment type="caution">
    <text evidence="3">The sequence shown here is derived from an EMBL/GenBank/DDBJ whole genome shotgun (WGS) entry which is preliminary data.</text>
</comment>
<feature type="domain" description="LysM" evidence="2">
    <location>
        <begin position="98"/>
        <end position="142"/>
    </location>
</feature>
<proteinExistence type="predicted"/>
<evidence type="ECO:0000256" key="1">
    <source>
        <dbReference type="SAM" id="SignalP"/>
    </source>
</evidence>
<feature type="chain" id="PRO_5045631430" evidence="1">
    <location>
        <begin position="21"/>
        <end position="697"/>
    </location>
</feature>
<dbReference type="InterPro" id="IPR036779">
    <property type="entry name" value="LysM_dom_sf"/>
</dbReference>
<feature type="signal peptide" evidence="1">
    <location>
        <begin position="1"/>
        <end position="20"/>
    </location>
</feature>
<evidence type="ECO:0000259" key="2">
    <source>
        <dbReference type="PROSITE" id="PS51782"/>
    </source>
</evidence>
<dbReference type="Proteomes" id="UP001501333">
    <property type="component" value="Unassembled WGS sequence"/>
</dbReference>
<organism evidence="3 4">
    <name type="scientific">Flavobacterium chungbukense</name>
    <dbReference type="NCBI Taxonomy" id="877464"/>
    <lineage>
        <taxon>Bacteria</taxon>
        <taxon>Pseudomonadati</taxon>
        <taxon>Bacteroidota</taxon>
        <taxon>Flavobacteriia</taxon>
        <taxon>Flavobacteriales</taxon>
        <taxon>Flavobacteriaceae</taxon>
        <taxon>Flavobacterium</taxon>
    </lineage>
</organism>